<evidence type="ECO:0000256" key="8">
    <source>
        <dbReference type="ARBA" id="ARBA00023065"/>
    </source>
</evidence>
<keyword evidence="9 13" id="KW-0472">Membrane</keyword>
<name>A0A811KRV3_9BILA</name>
<evidence type="ECO:0000256" key="2">
    <source>
        <dbReference type="ARBA" id="ARBA00006434"/>
    </source>
</evidence>
<dbReference type="InterPro" id="IPR051163">
    <property type="entry name" value="Sodium:Solute_Symporter_SSF"/>
</dbReference>
<dbReference type="EMBL" id="CAJFCW020000004">
    <property type="protein sequence ID" value="CAG9109579.1"/>
    <property type="molecule type" value="Genomic_DNA"/>
</dbReference>
<evidence type="ECO:0000256" key="12">
    <source>
        <dbReference type="SAM" id="MobiDB-lite"/>
    </source>
</evidence>
<feature type="transmembrane region" description="Helical" evidence="13">
    <location>
        <begin position="82"/>
        <end position="104"/>
    </location>
</feature>
<dbReference type="Gene3D" id="1.20.1730.10">
    <property type="entry name" value="Sodium/glucose cotransporter"/>
    <property type="match status" value="2"/>
</dbReference>
<dbReference type="AlphaFoldDB" id="A0A811KRV3"/>
<keyword evidence="3" id="KW-0813">Transport</keyword>
<dbReference type="GO" id="GO:0015293">
    <property type="term" value="F:symporter activity"/>
    <property type="evidence" value="ECO:0007669"/>
    <property type="project" value="TreeGrafter"/>
</dbReference>
<dbReference type="GO" id="GO:0005886">
    <property type="term" value="C:plasma membrane"/>
    <property type="evidence" value="ECO:0007669"/>
    <property type="project" value="UniProtKB-SubCell"/>
</dbReference>
<keyword evidence="4" id="KW-1003">Cell membrane</keyword>
<comment type="subcellular location">
    <subcellularLocation>
        <location evidence="1">Cell membrane</location>
        <topology evidence="1">Multi-pass membrane protein</topology>
    </subcellularLocation>
</comment>
<keyword evidence="8" id="KW-0406">Ion transport</keyword>
<feature type="transmembrane region" description="Helical" evidence="13">
    <location>
        <begin position="241"/>
        <end position="258"/>
    </location>
</feature>
<proteinExistence type="inferred from homology"/>
<evidence type="ECO:0000313" key="15">
    <source>
        <dbReference type="Proteomes" id="UP000614601"/>
    </source>
</evidence>
<evidence type="ECO:0000256" key="11">
    <source>
        <dbReference type="RuleBase" id="RU362091"/>
    </source>
</evidence>
<evidence type="ECO:0000256" key="5">
    <source>
        <dbReference type="ARBA" id="ARBA00022692"/>
    </source>
</evidence>
<feature type="transmembrane region" description="Helical" evidence="13">
    <location>
        <begin position="127"/>
        <end position="150"/>
    </location>
</feature>
<feature type="region of interest" description="Disordered" evidence="12">
    <location>
        <begin position="398"/>
        <end position="422"/>
    </location>
</feature>
<evidence type="ECO:0000256" key="10">
    <source>
        <dbReference type="ARBA" id="ARBA00023201"/>
    </source>
</evidence>
<accession>A0A811KRV3</accession>
<dbReference type="Proteomes" id="UP000614601">
    <property type="component" value="Unassembled WGS sequence"/>
</dbReference>
<feature type="transmembrane region" description="Helical" evidence="13">
    <location>
        <begin position="162"/>
        <end position="183"/>
    </location>
</feature>
<dbReference type="Pfam" id="PF00474">
    <property type="entry name" value="SSF"/>
    <property type="match status" value="1"/>
</dbReference>
<evidence type="ECO:0000256" key="7">
    <source>
        <dbReference type="ARBA" id="ARBA00023053"/>
    </source>
</evidence>
<feature type="transmembrane region" description="Helical" evidence="13">
    <location>
        <begin position="546"/>
        <end position="567"/>
    </location>
</feature>
<comment type="caution">
    <text evidence="14">The sequence shown here is derived from an EMBL/GenBank/DDBJ whole genome shotgun (WGS) entry which is preliminary data.</text>
</comment>
<keyword evidence="6 13" id="KW-1133">Transmembrane helix</keyword>
<dbReference type="OrthoDB" id="6132759at2759"/>
<keyword evidence="15" id="KW-1185">Reference proteome</keyword>
<sequence>MFSLFDYCLFCLFLLLSVGVGVYHAVVARNSKFEHSATEEYLVGGRNLPIIPVCLSLLTTFISGIALLGVPAEIYQRGMGMGASLLLGNGAFVIVGLFFIPMFYKLKFVNIYEYFEYRFDSVWLKRIGTFMFIFNCLVYMAIVIYAPAIALSGVADLPVEPFIMIVGLCGTLYTAIGGIKAVIWTDTLQAIFLIIGLTTLVVKGTFDAGGLANVLHRAEDTGRLSESILIYDPNPLQYNNLLIMFVGGTMHAMGMFGLNQMALQRFCSLPSLKHAQKVMVMTIPAHLAVGCMSMFLGILTFAYFHGCDPIASGEAKTPDQLSILLASRVLGSIPGMPGLFLSTLFSATLSTVSSGLNSIAAVIYEDYMKKGADGTSGVAQTTEFTAVLTNGTVNGTNGTKNGLVNSTTSKNEQNSKFGTKSTVFTNGTTGTTNGTTSTKVSSDIHYQNHNDLAIHKSNDDINDYVNSFNTTTKSTNGTTICYAKDNQNMKDVNEKLLKNGENDASPKNSTSKTTELKTKFLVVLMGITATCLAFCCKFLGGIFYVVIATLGATSGPIAGVFLLGLLVPKANKNGALFGFFVSTVVMIAITVKNNIEKPYSNYVLPMIDEDSTWGSCTNVTRESISTIRRYYSGKGKEYHYGAPGTSPMARLSSYAYSPTGTFMTIIIGVLVSLIWKQKMNPQKQQISFACTLKGLDVPLPAVPTRDGST</sequence>
<evidence type="ECO:0000256" key="9">
    <source>
        <dbReference type="ARBA" id="ARBA00023136"/>
    </source>
</evidence>
<feature type="transmembrane region" description="Helical" evidence="13">
    <location>
        <begin position="48"/>
        <end position="70"/>
    </location>
</feature>
<evidence type="ECO:0000256" key="6">
    <source>
        <dbReference type="ARBA" id="ARBA00022989"/>
    </source>
</evidence>
<gene>
    <name evidence="14" type="ORF">BOKJ2_LOCUS7408</name>
</gene>
<dbReference type="PROSITE" id="PS50283">
    <property type="entry name" value="NA_SOLUT_SYMP_3"/>
    <property type="match status" value="1"/>
</dbReference>
<keyword evidence="5 13" id="KW-0812">Transmembrane</keyword>
<evidence type="ECO:0000256" key="13">
    <source>
        <dbReference type="SAM" id="Phobius"/>
    </source>
</evidence>
<evidence type="ECO:0000313" key="14">
    <source>
        <dbReference type="EMBL" id="CAD5218198.1"/>
    </source>
</evidence>
<feature type="transmembrane region" description="Helical" evidence="13">
    <location>
        <begin position="339"/>
        <end position="364"/>
    </location>
</feature>
<comment type="similarity">
    <text evidence="2 11">Belongs to the sodium:solute symporter (SSF) (TC 2.A.21) family.</text>
</comment>
<feature type="transmembrane region" description="Helical" evidence="13">
    <location>
        <begin position="278"/>
        <end position="304"/>
    </location>
</feature>
<dbReference type="EMBL" id="CAJFDH010000004">
    <property type="protein sequence ID" value="CAD5218198.1"/>
    <property type="molecule type" value="Genomic_DNA"/>
</dbReference>
<reference evidence="14" key="1">
    <citation type="submission" date="2020-09" db="EMBL/GenBank/DDBJ databases">
        <authorList>
            <person name="Kikuchi T."/>
        </authorList>
    </citation>
    <scope>NUCLEOTIDE SEQUENCE</scope>
    <source>
        <strain evidence="14">SH1</strain>
    </source>
</reference>
<dbReference type="PANTHER" id="PTHR42985:SF40">
    <property type="entry name" value="LD47995P-RELATED"/>
    <property type="match status" value="1"/>
</dbReference>
<organism evidence="14 15">
    <name type="scientific">Bursaphelenchus okinawaensis</name>
    <dbReference type="NCBI Taxonomy" id="465554"/>
    <lineage>
        <taxon>Eukaryota</taxon>
        <taxon>Metazoa</taxon>
        <taxon>Ecdysozoa</taxon>
        <taxon>Nematoda</taxon>
        <taxon>Chromadorea</taxon>
        <taxon>Rhabditida</taxon>
        <taxon>Tylenchina</taxon>
        <taxon>Tylenchomorpha</taxon>
        <taxon>Aphelenchoidea</taxon>
        <taxon>Aphelenchoididae</taxon>
        <taxon>Bursaphelenchus</taxon>
    </lineage>
</organism>
<dbReference type="InterPro" id="IPR001734">
    <property type="entry name" value="Na/solute_symporter"/>
</dbReference>
<evidence type="ECO:0000256" key="4">
    <source>
        <dbReference type="ARBA" id="ARBA00022475"/>
    </source>
</evidence>
<feature type="compositionally biased region" description="Polar residues" evidence="12">
    <location>
        <begin position="406"/>
        <end position="417"/>
    </location>
</feature>
<dbReference type="InterPro" id="IPR038377">
    <property type="entry name" value="Na/Glc_symporter_sf"/>
</dbReference>
<evidence type="ECO:0008006" key="16">
    <source>
        <dbReference type="Google" id="ProtNLM"/>
    </source>
</evidence>
<dbReference type="NCBIfam" id="TIGR00813">
    <property type="entry name" value="sss"/>
    <property type="match status" value="1"/>
</dbReference>
<keyword evidence="7" id="KW-0915">Sodium</keyword>
<dbReference type="Proteomes" id="UP000783686">
    <property type="component" value="Unassembled WGS sequence"/>
</dbReference>
<feature type="transmembrane region" description="Helical" evidence="13">
    <location>
        <begin position="574"/>
        <end position="591"/>
    </location>
</feature>
<feature type="transmembrane region" description="Helical" evidence="13">
    <location>
        <begin position="7"/>
        <end position="28"/>
    </location>
</feature>
<evidence type="ECO:0000256" key="1">
    <source>
        <dbReference type="ARBA" id="ARBA00004651"/>
    </source>
</evidence>
<keyword evidence="10" id="KW-0739">Sodium transport</keyword>
<dbReference type="GO" id="GO:0006814">
    <property type="term" value="P:sodium ion transport"/>
    <property type="evidence" value="ECO:0007669"/>
    <property type="project" value="UniProtKB-KW"/>
</dbReference>
<dbReference type="PANTHER" id="PTHR42985">
    <property type="entry name" value="SODIUM-COUPLED MONOCARBOXYLATE TRANSPORTER"/>
    <property type="match status" value="1"/>
</dbReference>
<protein>
    <recommendedName>
        <fullName evidence="16">Sodium/solute symporter</fullName>
    </recommendedName>
</protein>
<feature type="transmembrane region" description="Helical" evidence="13">
    <location>
        <begin position="520"/>
        <end position="540"/>
    </location>
</feature>
<evidence type="ECO:0000256" key="3">
    <source>
        <dbReference type="ARBA" id="ARBA00022448"/>
    </source>
</evidence>
<feature type="transmembrane region" description="Helical" evidence="13">
    <location>
        <begin position="654"/>
        <end position="675"/>
    </location>
</feature>